<dbReference type="SUPFAM" id="SSF81324">
    <property type="entry name" value="Voltage-gated potassium channels"/>
    <property type="match status" value="1"/>
</dbReference>
<dbReference type="InterPro" id="IPR005821">
    <property type="entry name" value="Ion_trans_dom"/>
</dbReference>
<feature type="domain" description="Ion transport" evidence="7">
    <location>
        <begin position="72"/>
        <end position="163"/>
    </location>
</feature>
<protein>
    <submittedName>
        <fullName evidence="9">Sodium channel protein type 4 subunit alpha B-like</fullName>
    </submittedName>
</protein>
<dbReference type="GO" id="GO:0001518">
    <property type="term" value="C:voltage-gated sodium channel complex"/>
    <property type="evidence" value="ECO:0007669"/>
    <property type="project" value="TreeGrafter"/>
</dbReference>
<feature type="transmembrane region" description="Helical" evidence="6">
    <location>
        <begin position="68"/>
        <end position="91"/>
    </location>
</feature>
<feature type="transmembrane region" description="Helical" evidence="6">
    <location>
        <begin position="136"/>
        <end position="154"/>
    </location>
</feature>
<evidence type="ECO:0000256" key="4">
    <source>
        <dbReference type="ARBA" id="ARBA00023136"/>
    </source>
</evidence>
<dbReference type="RefSeq" id="XP_005755961.1">
    <property type="nucleotide sequence ID" value="XM_005755904.1"/>
</dbReference>
<comment type="subcellular location">
    <subcellularLocation>
        <location evidence="1">Membrane</location>
        <topology evidence="1">Multi-pass membrane protein</topology>
    </subcellularLocation>
</comment>
<feature type="compositionally biased region" description="Polar residues" evidence="5">
    <location>
        <begin position="1"/>
        <end position="14"/>
    </location>
</feature>
<dbReference type="Gene3D" id="1.20.120.350">
    <property type="entry name" value="Voltage-gated potassium channels. Chain C"/>
    <property type="match status" value="1"/>
</dbReference>
<organism evidence="8 9">
    <name type="scientific">Pundamilia nyererei</name>
    <dbReference type="NCBI Taxonomy" id="303518"/>
    <lineage>
        <taxon>Eukaryota</taxon>
        <taxon>Metazoa</taxon>
        <taxon>Chordata</taxon>
        <taxon>Craniata</taxon>
        <taxon>Vertebrata</taxon>
        <taxon>Euteleostomi</taxon>
        <taxon>Actinopterygii</taxon>
        <taxon>Neopterygii</taxon>
        <taxon>Teleostei</taxon>
        <taxon>Neoteleostei</taxon>
        <taxon>Acanthomorphata</taxon>
        <taxon>Ovalentaria</taxon>
        <taxon>Cichlomorphae</taxon>
        <taxon>Cichliformes</taxon>
        <taxon>Cichlidae</taxon>
        <taxon>African cichlids</taxon>
        <taxon>Pseudocrenilabrinae</taxon>
        <taxon>Haplochromini</taxon>
        <taxon>Pundamilia</taxon>
    </lineage>
</organism>
<feature type="non-terminal residue" evidence="9">
    <location>
        <position position="1"/>
    </location>
</feature>
<proteinExistence type="predicted"/>
<keyword evidence="8" id="KW-1185">Reference proteome</keyword>
<dbReference type="Pfam" id="PF00520">
    <property type="entry name" value="Ion_trans"/>
    <property type="match status" value="1"/>
</dbReference>
<dbReference type="AlphaFoldDB" id="A0A9Y3S890"/>
<dbReference type="PANTHER" id="PTHR10037:SF62">
    <property type="entry name" value="SODIUM CHANNEL PROTEIN 60E"/>
    <property type="match status" value="1"/>
</dbReference>
<keyword evidence="3 6" id="KW-1133">Transmembrane helix</keyword>
<feature type="non-terminal residue" evidence="9">
    <location>
        <position position="180"/>
    </location>
</feature>
<evidence type="ECO:0000259" key="7">
    <source>
        <dbReference type="Pfam" id="PF00520"/>
    </source>
</evidence>
<keyword evidence="4 6" id="KW-0472">Membrane</keyword>
<keyword evidence="2 6" id="KW-0812">Transmembrane</keyword>
<reference evidence="9" key="1">
    <citation type="submission" date="2025-08" db="UniProtKB">
        <authorList>
            <consortium name="RefSeq"/>
        </authorList>
    </citation>
    <scope>IDENTIFICATION</scope>
</reference>
<accession>A0A9Y3S890</accession>
<evidence type="ECO:0000256" key="3">
    <source>
        <dbReference type="ARBA" id="ARBA00022989"/>
    </source>
</evidence>
<feature type="transmembrane region" description="Helical" evidence="6">
    <location>
        <begin position="103"/>
        <end position="124"/>
    </location>
</feature>
<dbReference type="InterPro" id="IPR027359">
    <property type="entry name" value="Volt_channel_dom_sf"/>
</dbReference>
<evidence type="ECO:0000256" key="2">
    <source>
        <dbReference type="ARBA" id="ARBA00022692"/>
    </source>
</evidence>
<dbReference type="GO" id="GO:0019228">
    <property type="term" value="P:neuronal action potential"/>
    <property type="evidence" value="ECO:0007669"/>
    <property type="project" value="TreeGrafter"/>
</dbReference>
<dbReference type="GO" id="GO:0005248">
    <property type="term" value="F:voltage-gated sodium channel activity"/>
    <property type="evidence" value="ECO:0007669"/>
    <property type="project" value="TreeGrafter"/>
</dbReference>
<evidence type="ECO:0000313" key="9">
    <source>
        <dbReference type="RefSeq" id="XP_005755961.1"/>
    </source>
</evidence>
<dbReference type="Proteomes" id="UP000695023">
    <property type="component" value="Unplaced"/>
</dbReference>
<evidence type="ECO:0000256" key="1">
    <source>
        <dbReference type="ARBA" id="ARBA00004141"/>
    </source>
</evidence>
<gene>
    <name evidence="9" type="primary">LOC102196918</name>
</gene>
<dbReference type="InterPro" id="IPR043203">
    <property type="entry name" value="VGCC_Ca_Na"/>
</dbReference>
<dbReference type="GO" id="GO:0086010">
    <property type="term" value="P:membrane depolarization during action potential"/>
    <property type="evidence" value="ECO:0007669"/>
    <property type="project" value="TreeGrafter"/>
</dbReference>
<dbReference type="GeneID" id="102196918"/>
<feature type="region of interest" description="Disordered" evidence="5">
    <location>
        <begin position="1"/>
        <end position="23"/>
    </location>
</feature>
<evidence type="ECO:0000256" key="5">
    <source>
        <dbReference type="SAM" id="MobiDB-lite"/>
    </source>
</evidence>
<sequence>QASSRAETPEQQDSLQKKKSAGIRATKQEYVEEAEEHHRPLCCTCTDAFLKGDCCGCWRWLKQQFHTFITNPFFDLVIIICIIVSTIFTAMEHYPMMEEFMETLVIAELVFRVIFAAEMIIKLVALGLHGYFQVRWHIFDFILVIISLVQLGLADVEGLSLLHSFLPVSITSPSLSSSSS</sequence>
<dbReference type="PANTHER" id="PTHR10037">
    <property type="entry name" value="VOLTAGE-GATED CATION CHANNEL CALCIUM AND SODIUM"/>
    <property type="match status" value="1"/>
</dbReference>
<name>A0A9Y3S890_9CICH</name>
<evidence type="ECO:0000256" key="6">
    <source>
        <dbReference type="SAM" id="Phobius"/>
    </source>
</evidence>
<evidence type="ECO:0000313" key="8">
    <source>
        <dbReference type="Proteomes" id="UP000695023"/>
    </source>
</evidence>